<dbReference type="PROSITE" id="PS50893">
    <property type="entry name" value="ABC_TRANSPORTER_2"/>
    <property type="match status" value="1"/>
</dbReference>
<dbReference type="Gene3D" id="3.40.50.300">
    <property type="entry name" value="P-loop containing nucleotide triphosphate hydrolases"/>
    <property type="match status" value="1"/>
</dbReference>
<accession>A0A5E4LRM3</accession>
<evidence type="ECO:0000313" key="7">
    <source>
        <dbReference type="Proteomes" id="UP000789941"/>
    </source>
</evidence>
<evidence type="ECO:0000256" key="2">
    <source>
        <dbReference type="ARBA" id="ARBA00022741"/>
    </source>
</evidence>
<dbReference type="InterPro" id="IPR003439">
    <property type="entry name" value="ABC_transporter-like_ATP-bd"/>
</dbReference>
<organism evidence="6 7">
    <name type="scientific">Candidatus Bilamarchaeum dharawalense</name>
    <dbReference type="NCBI Taxonomy" id="2885759"/>
    <lineage>
        <taxon>Archaea</taxon>
        <taxon>Candidatus Micrarchaeota</taxon>
        <taxon>Candidatus Micrarchaeia</taxon>
        <taxon>Candidatus Anstonellales</taxon>
        <taxon>Candidatus Bilamarchaeaceae</taxon>
        <taxon>Candidatus Bilamarchaeum</taxon>
    </lineage>
</organism>
<dbReference type="AlphaFoldDB" id="A0A5E4LRM3"/>
<evidence type="ECO:0000256" key="4">
    <source>
        <dbReference type="SAM" id="MobiDB-lite"/>
    </source>
</evidence>
<gene>
    <name evidence="6" type="ORF">LFW2832_00487</name>
</gene>
<keyword evidence="3 6" id="KW-0067">ATP-binding</keyword>
<evidence type="ECO:0000256" key="1">
    <source>
        <dbReference type="ARBA" id="ARBA00022448"/>
    </source>
</evidence>
<dbReference type="FunFam" id="3.40.50.300:FF:000032">
    <property type="entry name" value="Export ABC transporter ATP-binding protein"/>
    <property type="match status" value="1"/>
</dbReference>
<dbReference type="Pfam" id="PF00005">
    <property type="entry name" value="ABC_tran"/>
    <property type="match status" value="1"/>
</dbReference>
<dbReference type="GO" id="GO:0005886">
    <property type="term" value="C:plasma membrane"/>
    <property type="evidence" value="ECO:0007669"/>
    <property type="project" value="TreeGrafter"/>
</dbReference>
<proteinExistence type="predicted"/>
<dbReference type="Proteomes" id="UP000789941">
    <property type="component" value="Unassembled WGS sequence"/>
</dbReference>
<dbReference type="InterPro" id="IPR027417">
    <property type="entry name" value="P-loop_NTPase"/>
</dbReference>
<dbReference type="InterPro" id="IPR003593">
    <property type="entry name" value="AAA+_ATPase"/>
</dbReference>
<reference evidence="6 7" key="1">
    <citation type="submission" date="2019-08" db="EMBL/GenBank/DDBJ databases">
        <authorList>
            <person name="Vazquez-Campos X."/>
        </authorList>
    </citation>
    <scope>NUCLEOTIDE SEQUENCE [LARGE SCALE GENOMIC DNA]</scope>
    <source>
        <strain evidence="6">LFW-283_2</strain>
    </source>
</reference>
<dbReference type="SMART" id="SM00382">
    <property type="entry name" value="AAA"/>
    <property type="match status" value="1"/>
</dbReference>
<dbReference type="EMBL" id="CABMJJ010000009">
    <property type="protein sequence ID" value="VVC03723.1"/>
    <property type="molecule type" value="Genomic_DNA"/>
</dbReference>
<feature type="region of interest" description="Disordered" evidence="4">
    <location>
        <begin position="1"/>
        <end position="22"/>
    </location>
</feature>
<dbReference type="GO" id="GO:0098796">
    <property type="term" value="C:membrane protein complex"/>
    <property type="evidence" value="ECO:0007669"/>
    <property type="project" value="UniProtKB-ARBA"/>
</dbReference>
<dbReference type="InterPro" id="IPR015854">
    <property type="entry name" value="ABC_transpr_LolD-like"/>
</dbReference>
<comment type="caution">
    <text evidence="6">The sequence shown here is derived from an EMBL/GenBank/DDBJ whole genome shotgun (WGS) entry which is preliminary data.</text>
</comment>
<dbReference type="GO" id="GO:0022857">
    <property type="term" value="F:transmembrane transporter activity"/>
    <property type="evidence" value="ECO:0007669"/>
    <property type="project" value="TreeGrafter"/>
</dbReference>
<evidence type="ECO:0000256" key="3">
    <source>
        <dbReference type="ARBA" id="ARBA00022840"/>
    </source>
</evidence>
<name>A0A5E4LRM3_9ARCH</name>
<feature type="domain" description="ABC transporter" evidence="5">
    <location>
        <begin position="24"/>
        <end position="242"/>
    </location>
</feature>
<feature type="compositionally biased region" description="Low complexity" evidence="4">
    <location>
        <begin position="1"/>
        <end position="17"/>
    </location>
</feature>
<dbReference type="PANTHER" id="PTHR24220:SF86">
    <property type="entry name" value="ABC TRANSPORTER ABCH.1"/>
    <property type="match status" value="1"/>
</dbReference>
<sequence length="242" mass="26552">MKNLGKNSPSSESPSNSSKKKEVLRLASVSKIYKMGPSTIRALDGANLVIYEGEMLCIVGPSGSGKSTLLHIMGLLDTPTSGERYIDGIETTKMNERDQARVRGKKIGFVFQKFNLIPSLTALENVELPLVLSNGYNNRKEKAKKVLQLLDMGNRLDHYPSQLSGGQVQRVAIARALVNEPDVILADEPTGNLDSKTGKEVLEILSQLNKQGKTIVIITHDESISKIVERVVRIRDGKIIES</sequence>
<evidence type="ECO:0000259" key="5">
    <source>
        <dbReference type="PROSITE" id="PS50893"/>
    </source>
</evidence>
<keyword evidence="2" id="KW-0547">Nucleotide-binding</keyword>
<protein>
    <submittedName>
        <fullName evidence="6">Putative ABC transporter ATP-binding protein</fullName>
    </submittedName>
</protein>
<evidence type="ECO:0000313" key="6">
    <source>
        <dbReference type="EMBL" id="VVC03723.1"/>
    </source>
</evidence>
<dbReference type="GO" id="GO:0016887">
    <property type="term" value="F:ATP hydrolysis activity"/>
    <property type="evidence" value="ECO:0007669"/>
    <property type="project" value="InterPro"/>
</dbReference>
<dbReference type="GO" id="GO:0005524">
    <property type="term" value="F:ATP binding"/>
    <property type="evidence" value="ECO:0007669"/>
    <property type="project" value="UniProtKB-KW"/>
</dbReference>
<keyword evidence="1" id="KW-0813">Transport</keyword>
<dbReference type="PANTHER" id="PTHR24220">
    <property type="entry name" value="IMPORT ATP-BINDING PROTEIN"/>
    <property type="match status" value="1"/>
</dbReference>
<dbReference type="InterPro" id="IPR017911">
    <property type="entry name" value="MacB-like_ATP-bd"/>
</dbReference>
<dbReference type="SUPFAM" id="SSF52540">
    <property type="entry name" value="P-loop containing nucleoside triphosphate hydrolases"/>
    <property type="match status" value="1"/>
</dbReference>
<dbReference type="CDD" id="cd03255">
    <property type="entry name" value="ABC_MJ0796_LolCDE_FtsE"/>
    <property type="match status" value="1"/>
</dbReference>